<accession>A0A0Q0UCU3</accession>
<dbReference type="RefSeq" id="WP_055178464.1">
    <property type="nucleotide sequence ID" value="NZ_JAUSQY010000001.1"/>
</dbReference>
<dbReference type="PANTHER" id="PTHR34580">
    <property type="match status" value="1"/>
</dbReference>
<sequence length="308" mass="34096">MTNLHRVAELARVLNLIPYFEAHPGRSVFEAARDLGSTPQEIMADLNRLFCCGLPGLMPDNLVDMVHSYTSVRITNNQGLDRALRLTAAEASVLLLMLESLENQPGLIDAAAVRSAATKLREITKADAIFDSTPQQERSEVGEVVRQALGDKKQLRFYYSSASSDTESLREVSPQRVFVDSGHQYLSAWEESAQDHRIFRLDRMRAPEVLSTPAAQAPTQAPTSFSLGQQAHLLVHREAAWLADYFPISLGEAPEQEWIPATMPYGSTEWLVRFALNNADRLKVTSPSQVSSQVSLRASQALGAYDGR</sequence>
<protein>
    <recommendedName>
        <fullName evidence="5">WYL domain-containing protein</fullName>
    </recommendedName>
</protein>
<comment type="caution">
    <text evidence="3">The sequence shown here is derived from an EMBL/GenBank/DDBJ whole genome shotgun (WGS) entry which is preliminary data.</text>
</comment>
<feature type="domain" description="PafC HTH" evidence="2">
    <location>
        <begin position="9"/>
        <end position="122"/>
    </location>
</feature>
<dbReference type="EMBL" id="LKEV01000006">
    <property type="protein sequence ID" value="KQB85742.1"/>
    <property type="molecule type" value="Genomic_DNA"/>
</dbReference>
<evidence type="ECO:0000313" key="4">
    <source>
        <dbReference type="Proteomes" id="UP000050488"/>
    </source>
</evidence>
<proteinExistence type="predicted"/>
<evidence type="ECO:0000313" key="3">
    <source>
        <dbReference type="EMBL" id="KQB85742.1"/>
    </source>
</evidence>
<keyword evidence="4" id="KW-1185">Reference proteome</keyword>
<evidence type="ECO:0008006" key="5">
    <source>
        <dbReference type="Google" id="ProtNLM"/>
    </source>
</evidence>
<dbReference type="InterPro" id="IPR028349">
    <property type="entry name" value="PafC-like"/>
</dbReference>
<dbReference type="InterPro" id="IPR026881">
    <property type="entry name" value="WYL_dom"/>
</dbReference>
<dbReference type="OrthoDB" id="5174471at2"/>
<dbReference type="PANTHER" id="PTHR34580:SF1">
    <property type="entry name" value="PROTEIN PAFC"/>
    <property type="match status" value="1"/>
</dbReference>
<dbReference type="Pfam" id="PF13280">
    <property type="entry name" value="WYL"/>
    <property type="match status" value="1"/>
</dbReference>
<evidence type="ECO:0000259" key="2">
    <source>
        <dbReference type="Pfam" id="PF19187"/>
    </source>
</evidence>
<organism evidence="3 4">
    <name type="scientific">Corynebacterium lowii</name>
    <dbReference type="NCBI Taxonomy" id="1544413"/>
    <lineage>
        <taxon>Bacteria</taxon>
        <taxon>Bacillati</taxon>
        <taxon>Actinomycetota</taxon>
        <taxon>Actinomycetes</taxon>
        <taxon>Mycobacteriales</taxon>
        <taxon>Corynebacteriaceae</taxon>
        <taxon>Corynebacterium</taxon>
    </lineage>
</organism>
<evidence type="ECO:0000259" key="1">
    <source>
        <dbReference type="Pfam" id="PF13280"/>
    </source>
</evidence>
<reference evidence="3 4" key="1">
    <citation type="submission" date="2015-10" db="EMBL/GenBank/DDBJ databases">
        <title>Corynebacteirum lowii and Corynebacterium oculi species nova, derived from human clinical disease and and emended description of Corynebacterium mastiditis.</title>
        <authorList>
            <person name="Bernard K."/>
            <person name="Pacheco A.L."/>
            <person name="Mcdougall C."/>
            <person name="Burtx T."/>
            <person name="Weibe D."/>
            <person name="Tyler S."/>
            <person name="Olson A.B."/>
            <person name="Cnockaert M."/>
            <person name="Eguchi H."/>
            <person name="Kuwahara T."/>
            <person name="Nakayama-Imaohji H."/>
            <person name="Boudewijins M."/>
            <person name="Van Hoecke F."/>
            <person name="Bernier A.-M."/>
            <person name="Vandamme P."/>
        </authorList>
    </citation>
    <scope>NUCLEOTIDE SEQUENCE [LARGE SCALE GENOMIC DNA]</scope>
    <source>
        <strain evidence="3 4">NML 130206</strain>
    </source>
</reference>
<dbReference type="InterPro" id="IPR051534">
    <property type="entry name" value="CBASS_pafABC_assoc_protein"/>
</dbReference>
<name>A0A0Q0UCU3_9CORY</name>
<gene>
    <name evidence="3" type="ORF">Clow_01875</name>
</gene>
<dbReference type="PIRSF" id="PIRSF016838">
    <property type="entry name" value="PafC"/>
    <property type="match status" value="1"/>
</dbReference>
<dbReference type="InterPro" id="IPR043839">
    <property type="entry name" value="PafC_HTH"/>
</dbReference>
<dbReference type="AlphaFoldDB" id="A0A0Q0UCU3"/>
<feature type="domain" description="WYL" evidence="1">
    <location>
        <begin position="143"/>
        <end position="209"/>
    </location>
</feature>
<dbReference type="STRING" id="1544413.Clow_01875"/>
<dbReference type="PROSITE" id="PS52050">
    <property type="entry name" value="WYL"/>
    <property type="match status" value="1"/>
</dbReference>
<dbReference type="Pfam" id="PF19187">
    <property type="entry name" value="HTH_PafC"/>
    <property type="match status" value="1"/>
</dbReference>
<dbReference type="Proteomes" id="UP000050488">
    <property type="component" value="Unassembled WGS sequence"/>
</dbReference>
<dbReference type="PATRIC" id="fig|1544413.3.peg.1879"/>